<dbReference type="InterPro" id="IPR051053">
    <property type="entry name" value="ECH/Chromodomain_protein"/>
</dbReference>
<dbReference type="Pfam" id="PF00378">
    <property type="entry name" value="ECH_1"/>
    <property type="match status" value="1"/>
</dbReference>
<dbReference type="PANTHER" id="PTHR43684:SF3">
    <property type="entry name" value="PEROXISOMAL D3,D2-ENOYL-COA ISOMERASE"/>
    <property type="match status" value="1"/>
</dbReference>
<gene>
    <name evidence="2" type="ORF">LTR09_012690</name>
</gene>
<dbReference type="Proteomes" id="UP001271007">
    <property type="component" value="Unassembled WGS sequence"/>
</dbReference>
<dbReference type="PANTHER" id="PTHR43684">
    <property type="match status" value="1"/>
</dbReference>
<name>A0AAJ0D9V4_9PEZI</name>
<evidence type="ECO:0000313" key="2">
    <source>
        <dbReference type="EMBL" id="KAK3045769.1"/>
    </source>
</evidence>
<sequence length="219" mass="24115">MQSGFRNDGEKKVYRARHFAEGAELALSMIDHRKVLVLAMNGPSVGASAAWFQGICDLFYAAGGAWLQVTFSELGLITENGSAIDWAMSLGAHRADELLILGGEVSVGELKQMGMVNQIFPKDGFHHAVHEYLLGVLDERDGDSMMVSKRLHNEGTRDRKIVALFDAWHAVSERFVNGEPLRRMNMKMEGLACQCAPFNLGEAKADSCPAKRSGRQSKM</sequence>
<accession>A0AAJ0D9V4</accession>
<dbReference type="GO" id="GO:0006635">
    <property type="term" value="P:fatty acid beta-oxidation"/>
    <property type="evidence" value="ECO:0007669"/>
    <property type="project" value="TreeGrafter"/>
</dbReference>
<protein>
    <submittedName>
        <fullName evidence="2">Uncharacterized protein</fullName>
    </submittedName>
</protein>
<proteinExistence type="predicted"/>
<dbReference type="AlphaFoldDB" id="A0AAJ0D9V4"/>
<organism evidence="2 3">
    <name type="scientific">Extremus antarcticus</name>
    <dbReference type="NCBI Taxonomy" id="702011"/>
    <lineage>
        <taxon>Eukaryota</taxon>
        <taxon>Fungi</taxon>
        <taxon>Dikarya</taxon>
        <taxon>Ascomycota</taxon>
        <taxon>Pezizomycotina</taxon>
        <taxon>Dothideomycetes</taxon>
        <taxon>Dothideomycetidae</taxon>
        <taxon>Mycosphaerellales</taxon>
        <taxon>Extremaceae</taxon>
        <taxon>Extremus</taxon>
    </lineage>
</organism>
<dbReference type="EMBL" id="JAWDJX010000155">
    <property type="protein sequence ID" value="KAK3045769.1"/>
    <property type="molecule type" value="Genomic_DNA"/>
</dbReference>
<keyword evidence="3" id="KW-1185">Reference proteome</keyword>
<dbReference type="InterPro" id="IPR029045">
    <property type="entry name" value="ClpP/crotonase-like_dom_sf"/>
</dbReference>
<dbReference type="GO" id="GO:0005782">
    <property type="term" value="C:peroxisomal matrix"/>
    <property type="evidence" value="ECO:0007669"/>
    <property type="project" value="TreeGrafter"/>
</dbReference>
<dbReference type="InterPro" id="IPR001753">
    <property type="entry name" value="Enoyl-CoA_hydra/iso"/>
</dbReference>
<evidence type="ECO:0000313" key="3">
    <source>
        <dbReference type="Proteomes" id="UP001271007"/>
    </source>
</evidence>
<keyword evidence="1" id="KW-0843">Virulence</keyword>
<reference evidence="2" key="1">
    <citation type="submission" date="2023-04" db="EMBL/GenBank/DDBJ databases">
        <title>Black Yeasts Isolated from many extreme environments.</title>
        <authorList>
            <person name="Coleine C."/>
            <person name="Stajich J.E."/>
            <person name="Selbmann L."/>
        </authorList>
    </citation>
    <scope>NUCLEOTIDE SEQUENCE</scope>
    <source>
        <strain evidence="2">CCFEE 5312</strain>
    </source>
</reference>
<dbReference type="Gene3D" id="3.90.226.10">
    <property type="entry name" value="2-enoyl-CoA Hydratase, Chain A, domain 1"/>
    <property type="match status" value="1"/>
</dbReference>
<evidence type="ECO:0000256" key="1">
    <source>
        <dbReference type="ARBA" id="ARBA00023026"/>
    </source>
</evidence>
<dbReference type="SUPFAM" id="SSF52096">
    <property type="entry name" value="ClpP/crotonase"/>
    <property type="match status" value="1"/>
</dbReference>
<comment type="caution">
    <text evidence="2">The sequence shown here is derived from an EMBL/GenBank/DDBJ whole genome shotgun (WGS) entry which is preliminary data.</text>
</comment>